<dbReference type="RefSeq" id="WP_046903067.1">
    <property type="nucleotide sequence ID" value="NZ_JACIJL010000009.1"/>
</dbReference>
<dbReference type="EMBL" id="CP011452">
    <property type="protein sequence ID" value="AKH42194.1"/>
    <property type="molecule type" value="Genomic_DNA"/>
</dbReference>
<sequence length="167" mass="17946">MVKRILAAACIPALLAGCGGTADQEDAAGETYVQAHTIQQLMANVVQPTAENYWNSVQYISDEDGNHEIEPETDEDWQRTRAAGATIAELGNLLMTPAYSEGRGEDWTQFSQSLVEVGLRAEEAAVNKDVDAVFEVGGTVYSVCSACHQVYPPENMPEDAPTGEPPA</sequence>
<dbReference type="InterPro" id="IPR010980">
    <property type="entry name" value="Cyt_c/b562"/>
</dbReference>
<gene>
    <name evidence="1" type="ORF">WYH_01148</name>
</gene>
<dbReference type="GO" id="GO:0020037">
    <property type="term" value="F:heme binding"/>
    <property type="evidence" value="ECO:0007669"/>
    <property type="project" value="InterPro"/>
</dbReference>
<dbReference type="PATRIC" id="fig|1267766.3.peg.1154"/>
<dbReference type="PROSITE" id="PS51257">
    <property type="entry name" value="PROKAR_LIPOPROTEIN"/>
    <property type="match status" value="1"/>
</dbReference>
<dbReference type="GO" id="GO:0005506">
    <property type="term" value="F:iron ion binding"/>
    <property type="evidence" value="ECO:0007669"/>
    <property type="project" value="InterPro"/>
</dbReference>
<evidence type="ECO:0000313" key="2">
    <source>
        <dbReference type="Proteomes" id="UP000034392"/>
    </source>
</evidence>
<accession>A0A0F7KRG7</accession>
<dbReference type="GO" id="GO:0022900">
    <property type="term" value="P:electron transport chain"/>
    <property type="evidence" value="ECO:0007669"/>
    <property type="project" value="InterPro"/>
</dbReference>
<organism evidence="1 2">
    <name type="scientific">Croceibacterium atlanticum</name>
    <dbReference type="NCBI Taxonomy" id="1267766"/>
    <lineage>
        <taxon>Bacteria</taxon>
        <taxon>Pseudomonadati</taxon>
        <taxon>Pseudomonadota</taxon>
        <taxon>Alphaproteobacteria</taxon>
        <taxon>Sphingomonadales</taxon>
        <taxon>Erythrobacteraceae</taxon>
        <taxon>Croceibacterium</taxon>
    </lineage>
</organism>
<proteinExistence type="predicted"/>
<protein>
    <submittedName>
        <fullName evidence="1">Uncharacterized protein</fullName>
    </submittedName>
</protein>
<reference evidence="1" key="1">
    <citation type="submission" date="2015-05" db="EMBL/GenBank/DDBJ databases">
        <title>The complete genome of Altererythrobacter atlanticus strain 26DY36.</title>
        <authorList>
            <person name="Wu Y.-H."/>
            <person name="Cheng H."/>
            <person name="Wu X.-W."/>
        </authorList>
    </citation>
    <scope>NUCLEOTIDE SEQUENCE [LARGE SCALE GENOMIC DNA]</scope>
    <source>
        <strain evidence="1">26DY36</strain>
    </source>
</reference>
<dbReference type="KEGG" id="aay:WYH_01148"/>
<name>A0A0F7KRG7_9SPHN</name>
<dbReference type="GO" id="GO:0009055">
    <property type="term" value="F:electron transfer activity"/>
    <property type="evidence" value="ECO:0007669"/>
    <property type="project" value="InterPro"/>
</dbReference>
<dbReference type="SUPFAM" id="SSF47175">
    <property type="entry name" value="Cytochromes"/>
    <property type="match status" value="1"/>
</dbReference>
<dbReference type="AlphaFoldDB" id="A0A0F7KRG7"/>
<dbReference type="OrthoDB" id="8537166at2"/>
<evidence type="ECO:0000313" key="1">
    <source>
        <dbReference type="EMBL" id="AKH42194.1"/>
    </source>
</evidence>
<dbReference type="Proteomes" id="UP000034392">
    <property type="component" value="Chromosome"/>
</dbReference>
<keyword evidence="2" id="KW-1185">Reference proteome</keyword>
<dbReference type="STRING" id="1267766.WYH_01148"/>